<name>A0A3G8ZH91_9FLAO</name>
<sequence>MDKPTKKRNSYNTEIIKVLSEEFVVTERFVRMCVSGDKQSLTAETIKKKYNELANPSQKAIENFKNQPL</sequence>
<dbReference type="EMBL" id="CP034160">
    <property type="protein sequence ID" value="AZI56752.1"/>
    <property type="molecule type" value="Genomic_DNA"/>
</dbReference>
<dbReference type="EMBL" id="CP034160">
    <property type="protein sequence ID" value="AZI56668.1"/>
    <property type="molecule type" value="Genomic_DNA"/>
</dbReference>
<dbReference type="Proteomes" id="UP000272316">
    <property type="component" value="Chromosome"/>
</dbReference>
<organism evidence="2 3">
    <name type="scientific">Epilithonimonas vandammei</name>
    <dbReference type="NCBI Taxonomy" id="2487072"/>
    <lineage>
        <taxon>Bacteria</taxon>
        <taxon>Pseudomonadati</taxon>
        <taxon>Bacteroidota</taxon>
        <taxon>Flavobacteriia</taxon>
        <taxon>Flavobacteriales</taxon>
        <taxon>Weeksellaceae</taxon>
        <taxon>Chryseobacterium group</taxon>
        <taxon>Epilithonimonas</taxon>
    </lineage>
</organism>
<reference evidence="3" key="1">
    <citation type="submission" date="2018-11" db="EMBL/GenBank/DDBJ databases">
        <title>Proposal to divide the Flavobacteriaceae and reorganize its genera based on Amino Acid Identity values calculated from whole genome sequences.</title>
        <authorList>
            <person name="Nicholson A.C."/>
            <person name="Gulvik C.A."/>
            <person name="Whitney A.M."/>
            <person name="Sheth M."/>
            <person name="Batra D."/>
            <person name="Pryor J."/>
            <person name="Bernardet J.-F."/>
            <person name="Hugo C."/>
            <person name="Kampfer P."/>
            <person name="Newman J.D."/>
            <person name="McQuiston J.R."/>
        </authorList>
    </citation>
    <scope>NUCLEOTIDE SEQUENCE [LARGE SCALE GENOMIC DNA]</scope>
    <source>
        <strain evidence="3">H6466</strain>
    </source>
</reference>
<protein>
    <submittedName>
        <fullName evidence="2">Uncharacterized protein</fullName>
    </submittedName>
</protein>
<dbReference type="AlphaFoldDB" id="A0A3G8ZH91"/>
<evidence type="ECO:0000313" key="3">
    <source>
        <dbReference type="Proteomes" id="UP000272316"/>
    </source>
</evidence>
<gene>
    <name evidence="1" type="ORF">EIB75_00735</name>
    <name evidence="2" type="ORF">EIB75_10815</name>
</gene>
<evidence type="ECO:0000313" key="2">
    <source>
        <dbReference type="EMBL" id="AZI56752.1"/>
    </source>
</evidence>
<evidence type="ECO:0000313" key="1">
    <source>
        <dbReference type="EMBL" id="AZI56668.1"/>
    </source>
</evidence>
<dbReference type="KEGG" id="eva:EIB75_00735"/>
<proteinExistence type="predicted"/>
<dbReference type="KEGG" id="eva:EIB75_10815"/>
<accession>A0A3G8ZH91</accession>
<reference evidence="2" key="2">
    <citation type="submission" date="2018-11" db="EMBL/GenBank/DDBJ databases">
        <title>Proposal to divide the Flavobacteriaceae and reorganize its genera based on Amino Acid Identity values calculated from whole genome sequences.</title>
        <authorList>
            <person name="Nicholson A.C."/>
            <person name="Gulvik C.A."/>
            <person name="Whitney A.M."/>
            <person name="Humrighouse B.W."/>
            <person name="Bell M."/>
            <person name="Holmes B."/>
            <person name="Steigerwalt A."/>
            <person name="Villarma A."/>
            <person name="Sheth M."/>
            <person name="Batra D."/>
            <person name="Pryor J."/>
            <person name="Bernardet J.-F."/>
            <person name="Hugo C."/>
            <person name="Kampfer P."/>
            <person name="Newman J."/>
            <person name="Mcquiston J.R."/>
        </authorList>
    </citation>
    <scope>NUCLEOTIDE SEQUENCE [LARGE SCALE GENOMIC DNA]</scope>
    <source>
        <strain evidence="2">H6466</strain>
    </source>
</reference>